<name>A0A1H2REH0_9BACL</name>
<evidence type="ECO:0000313" key="2">
    <source>
        <dbReference type="Proteomes" id="UP000198534"/>
    </source>
</evidence>
<organism evidence="1 2">
    <name type="scientific">Marininema mesophilum</name>
    <dbReference type="NCBI Taxonomy" id="1048340"/>
    <lineage>
        <taxon>Bacteria</taxon>
        <taxon>Bacillati</taxon>
        <taxon>Bacillota</taxon>
        <taxon>Bacilli</taxon>
        <taxon>Bacillales</taxon>
        <taxon>Thermoactinomycetaceae</taxon>
        <taxon>Marininema</taxon>
    </lineage>
</organism>
<protein>
    <submittedName>
        <fullName evidence="1">Uncharacterized protein</fullName>
    </submittedName>
</protein>
<sequence>MKNKIDYRELYDQLEQAVFLSYYELLDIAAHMGDRPALQKRIWKVANELMESR</sequence>
<gene>
    <name evidence="1" type="ORF">SAMN05444487_101434</name>
</gene>
<accession>A0A1H2REH0</accession>
<evidence type="ECO:0000313" key="1">
    <source>
        <dbReference type="EMBL" id="SDW17214.1"/>
    </source>
</evidence>
<dbReference type="EMBL" id="FNNQ01000001">
    <property type="protein sequence ID" value="SDW17214.1"/>
    <property type="molecule type" value="Genomic_DNA"/>
</dbReference>
<proteinExistence type="predicted"/>
<dbReference type="Proteomes" id="UP000198534">
    <property type="component" value="Unassembled WGS sequence"/>
</dbReference>
<dbReference type="AlphaFoldDB" id="A0A1H2REH0"/>
<reference evidence="1 2" key="1">
    <citation type="submission" date="2016-10" db="EMBL/GenBank/DDBJ databases">
        <authorList>
            <person name="de Groot N.N."/>
        </authorList>
    </citation>
    <scope>NUCLEOTIDE SEQUENCE [LARGE SCALE GENOMIC DNA]</scope>
    <source>
        <strain evidence="1 2">DSM 45610</strain>
    </source>
</reference>
<keyword evidence="2" id="KW-1185">Reference proteome</keyword>
<dbReference type="RefSeq" id="WP_177167849.1">
    <property type="nucleotide sequence ID" value="NZ_FNNQ01000001.1"/>
</dbReference>